<dbReference type="EMBL" id="JAAGLQ010000336">
    <property type="protein sequence ID" value="NEA17096.1"/>
    <property type="molecule type" value="Genomic_DNA"/>
</dbReference>
<gene>
    <name evidence="2" type="ORF">G3I29_16570</name>
</gene>
<accession>A0A6N9U5B2</accession>
<evidence type="ECO:0000313" key="2">
    <source>
        <dbReference type="EMBL" id="NEA17096.1"/>
    </source>
</evidence>
<evidence type="ECO:0000313" key="3">
    <source>
        <dbReference type="Proteomes" id="UP000471293"/>
    </source>
</evidence>
<dbReference type="Proteomes" id="UP000471293">
    <property type="component" value="Unassembled WGS sequence"/>
</dbReference>
<evidence type="ECO:0000256" key="1">
    <source>
        <dbReference type="SAM" id="SignalP"/>
    </source>
</evidence>
<dbReference type="AlphaFoldDB" id="A0A6N9U5B2"/>
<organism evidence="2 3">
    <name type="scientific">Streptomyces halstedii</name>
    <dbReference type="NCBI Taxonomy" id="1944"/>
    <lineage>
        <taxon>Bacteria</taxon>
        <taxon>Bacillati</taxon>
        <taxon>Actinomycetota</taxon>
        <taxon>Actinomycetes</taxon>
        <taxon>Kitasatosporales</taxon>
        <taxon>Streptomycetaceae</taxon>
        <taxon>Streptomyces</taxon>
    </lineage>
</organism>
<proteinExistence type="predicted"/>
<comment type="caution">
    <text evidence="2">The sequence shown here is derived from an EMBL/GenBank/DDBJ whole genome shotgun (WGS) entry which is preliminary data.</text>
</comment>
<evidence type="ECO:0008006" key="4">
    <source>
        <dbReference type="Google" id="ProtNLM"/>
    </source>
</evidence>
<name>A0A6N9U5B2_STRHA</name>
<dbReference type="RefSeq" id="WP_164345577.1">
    <property type="nucleotide sequence ID" value="NZ_JAAGLQ010000336.1"/>
</dbReference>
<keyword evidence="1" id="KW-0732">Signal</keyword>
<feature type="chain" id="PRO_5026830299" description="Secreted protein" evidence="1">
    <location>
        <begin position="29"/>
        <end position="116"/>
    </location>
</feature>
<sequence>MKRMFAGALTAATVATAGLALTAGTAQAHTPAPQQSQVASVTVYDENGVNITGVCQNWQDTNTFGVRCNTDRAYYAWAKCRNGKTVTGVVASYNNWSYAYCSSVRSSLQEGKGKWA</sequence>
<protein>
    <recommendedName>
        <fullName evidence="4">Secreted protein</fullName>
    </recommendedName>
</protein>
<reference evidence="2 3" key="1">
    <citation type="submission" date="2020-01" db="EMBL/GenBank/DDBJ databases">
        <title>Insect and environment-associated Actinomycetes.</title>
        <authorList>
            <person name="Currrie C."/>
            <person name="Chevrette M."/>
            <person name="Carlson C."/>
            <person name="Stubbendieck R."/>
            <person name="Wendt-Pienkowski E."/>
        </authorList>
    </citation>
    <scope>NUCLEOTIDE SEQUENCE [LARGE SCALE GENOMIC DNA]</scope>
    <source>
        <strain evidence="2 3">SID11342</strain>
    </source>
</reference>
<feature type="signal peptide" evidence="1">
    <location>
        <begin position="1"/>
        <end position="28"/>
    </location>
</feature>